<evidence type="ECO:0000259" key="8">
    <source>
        <dbReference type="Pfam" id="PF01272"/>
    </source>
</evidence>
<keyword evidence="3" id="KW-0805">Transcription regulation</keyword>
<evidence type="ECO:0000256" key="2">
    <source>
        <dbReference type="ARBA" id="ARBA00013729"/>
    </source>
</evidence>
<comment type="function">
    <text evidence="6">Necessary for efficient RNA polymerase transcription elongation past template-encoded arresting sites. The arresting sites in DNA have the property of trapping a certain fraction of elongating RNA polymerases that pass through, resulting in locked ternary complexes. Cleavage of the nascent transcript by cleavage factors such as GreA or GreB allows the resumption of elongation from the new 3'terminus. GreA releases sequences of 2 to 3 nucleotides.</text>
</comment>
<feature type="domain" description="Transcription elongation factor GreA/GreB C-terminal" evidence="8">
    <location>
        <begin position="76"/>
        <end position="149"/>
    </location>
</feature>
<dbReference type="AlphaFoldDB" id="A0A3B0QKD8"/>
<keyword evidence="10" id="KW-0648">Protein biosynthesis</keyword>
<keyword evidence="4" id="KW-0238">DNA-binding</keyword>
<dbReference type="PROSITE" id="PS00830">
    <property type="entry name" value="GREAB_2"/>
    <property type="match status" value="1"/>
</dbReference>
<dbReference type="Pfam" id="PF03449">
    <property type="entry name" value="GreA_GreB_N"/>
    <property type="match status" value="1"/>
</dbReference>
<dbReference type="Gene3D" id="3.10.50.30">
    <property type="entry name" value="Transcription elongation factor, GreA/GreB, C-terminal domain"/>
    <property type="match status" value="1"/>
</dbReference>
<accession>A0A3B0QKD8</accession>
<organism evidence="10">
    <name type="scientific">hydrothermal vent metagenome</name>
    <dbReference type="NCBI Taxonomy" id="652676"/>
    <lineage>
        <taxon>unclassified sequences</taxon>
        <taxon>metagenomes</taxon>
        <taxon>ecological metagenomes</taxon>
    </lineage>
</organism>
<comment type="similarity">
    <text evidence="1">Belongs to the GreA/GreB family.</text>
</comment>
<gene>
    <name evidence="10" type="ORF">MNBD_DELTA01-37</name>
</gene>
<dbReference type="InterPro" id="IPR018151">
    <property type="entry name" value="TF_GreA/GreB_CS"/>
</dbReference>
<dbReference type="EMBL" id="UOEA01000014">
    <property type="protein sequence ID" value="VAV82324.1"/>
    <property type="molecule type" value="Genomic_DNA"/>
</dbReference>
<dbReference type="InterPro" id="IPR022691">
    <property type="entry name" value="Tscrpt_elong_fac_GreA/B_N"/>
</dbReference>
<dbReference type="GO" id="GO:0032784">
    <property type="term" value="P:regulation of DNA-templated transcription elongation"/>
    <property type="evidence" value="ECO:0007669"/>
    <property type="project" value="InterPro"/>
</dbReference>
<name>A0A3B0QKD8_9ZZZZ</name>
<dbReference type="GO" id="GO:0003677">
    <property type="term" value="F:DNA binding"/>
    <property type="evidence" value="ECO:0007669"/>
    <property type="project" value="UniProtKB-KW"/>
</dbReference>
<proteinExistence type="inferred from homology"/>
<evidence type="ECO:0000313" key="10">
    <source>
        <dbReference type="EMBL" id="VAV82324.1"/>
    </source>
</evidence>
<dbReference type="PANTHER" id="PTHR30437:SF4">
    <property type="entry name" value="TRANSCRIPTION ELONGATION FACTOR GREA"/>
    <property type="match status" value="1"/>
</dbReference>
<evidence type="ECO:0000256" key="3">
    <source>
        <dbReference type="ARBA" id="ARBA00023015"/>
    </source>
</evidence>
<evidence type="ECO:0000256" key="6">
    <source>
        <dbReference type="ARBA" id="ARBA00024916"/>
    </source>
</evidence>
<dbReference type="SUPFAM" id="SSF54534">
    <property type="entry name" value="FKBP-like"/>
    <property type="match status" value="1"/>
</dbReference>
<dbReference type="GO" id="GO:0003746">
    <property type="term" value="F:translation elongation factor activity"/>
    <property type="evidence" value="ECO:0007669"/>
    <property type="project" value="UniProtKB-KW"/>
</dbReference>
<evidence type="ECO:0000256" key="4">
    <source>
        <dbReference type="ARBA" id="ARBA00023125"/>
    </source>
</evidence>
<keyword evidence="5" id="KW-0804">Transcription</keyword>
<dbReference type="HAMAP" id="MF_00105">
    <property type="entry name" value="GreA_GreB"/>
    <property type="match status" value="1"/>
</dbReference>
<dbReference type="InterPro" id="IPR001437">
    <property type="entry name" value="Tscrpt_elong_fac_GreA/B_C"/>
</dbReference>
<sequence length="159" mass="17778">MELPILTKLRDELKDVERELRVDVPRELRTAAAHGDLRENSEYEAAKHRQSFLQARAGQLSQRINSLSSLNPDDIPRDVIGFGSKVYLEDMASGDEVVYELVTPEEVDPKIGKISVGSPIGRALLNKEEGDDITIILPSGTKEYGVTRLETIHELLLKE</sequence>
<evidence type="ECO:0000259" key="9">
    <source>
        <dbReference type="Pfam" id="PF03449"/>
    </source>
</evidence>
<dbReference type="InterPro" id="IPR028624">
    <property type="entry name" value="Tscrpt_elong_fac_GreA/B"/>
</dbReference>
<dbReference type="FunFam" id="1.10.287.180:FF:000001">
    <property type="entry name" value="Transcription elongation factor GreA"/>
    <property type="match status" value="1"/>
</dbReference>
<dbReference type="InterPro" id="IPR036953">
    <property type="entry name" value="GreA/GreB_C_sf"/>
</dbReference>
<evidence type="ECO:0000256" key="5">
    <source>
        <dbReference type="ARBA" id="ARBA00023163"/>
    </source>
</evidence>
<dbReference type="GO" id="GO:0006354">
    <property type="term" value="P:DNA-templated transcription elongation"/>
    <property type="evidence" value="ECO:0007669"/>
    <property type="project" value="TreeGrafter"/>
</dbReference>
<dbReference type="PIRSF" id="PIRSF006092">
    <property type="entry name" value="GreA_GreB"/>
    <property type="match status" value="1"/>
</dbReference>
<dbReference type="Gene3D" id="1.10.287.180">
    <property type="entry name" value="Transcription elongation factor, GreA/GreB, N-terminal domain"/>
    <property type="match status" value="1"/>
</dbReference>
<dbReference type="PROSITE" id="PS00829">
    <property type="entry name" value="GREAB_1"/>
    <property type="match status" value="1"/>
</dbReference>
<dbReference type="InterPro" id="IPR036805">
    <property type="entry name" value="Tscrpt_elong_fac_GreA/B_N_sf"/>
</dbReference>
<dbReference type="SUPFAM" id="SSF46557">
    <property type="entry name" value="GreA transcript cleavage protein, N-terminal domain"/>
    <property type="match status" value="1"/>
</dbReference>
<evidence type="ECO:0000256" key="7">
    <source>
        <dbReference type="ARBA" id="ARBA00030776"/>
    </source>
</evidence>
<protein>
    <recommendedName>
        <fullName evidence="2">Transcription elongation factor GreA</fullName>
    </recommendedName>
    <alternativeName>
        <fullName evidence="7">Transcript cleavage factor GreA</fullName>
    </alternativeName>
</protein>
<reference evidence="10" key="1">
    <citation type="submission" date="2018-06" db="EMBL/GenBank/DDBJ databases">
        <authorList>
            <person name="Zhirakovskaya E."/>
        </authorList>
    </citation>
    <scope>NUCLEOTIDE SEQUENCE</scope>
</reference>
<dbReference type="PANTHER" id="PTHR30437">
    <property type="entry name" value="TRANSCRIPTION ELONGATION FACTOR GREA"/>
    <property type="match status" value="1"/>
</dbReference>
<dbReference type="GO" id="GO:0070063">
    <property type="term" value="F:RNA polymerase binding"/>
    <property type="evidence" value="ECO:0007669"/>
    <property type="project" value="InterPro"/>
</dbReference>
<dbReference type="InterPro" id="IPR023459">
    <property type="entry name" value="Tscrpt_elong_fac_GreA/B_fam"/>
</dbReference>
<evidence type="ECO:0000256" key="1">
    <source>
        <dbReference type="ARBA" id="ARBA00008213"/>
    </source>
</evidence>
<feature type="domain" description="Transcription elongation factor GreA/GreB N-terminal" evidence="9">
    <location>
        <begin position="7"/>
        <end position="66"/>
    </location>
</feature>
<dbReference type="Pfam" id="PF01272">
    <property type="entry name" value="GreA_GreB"/>
    <property type="match status" value="1"/>
</dbReference>
<keyword evidence="10" id="KW-0251">Elongation factor</keyword>